<accession>A0A7W9BD72</accession>
<protein>
    <submittedName>
        <fullName evidence="2">UrcA family protein</fullName>
    </submittedName>
</protein>
<feature type="chain" id="PRO_5030719616" evidence="1">
    <location>
        <begin position="21"/>
        <end position="104"/>
    </location>
</feature>
<dbReference type="NCBIfam" id="TIGR04433">
    <property type="entry name" value="UrcA_uranyl"/>
    <property type="match status" value="1"/>
</dbReference>
<comment type="caution">
    <text evidence="2">The sequence shown here is derived from an EMBL/GenBank/DDBJ whole genome shotgun (WGS) entry which is preliminary data.</text>
</comment>
<evidence type="ECO:0000313" key="2">
    <source>
        <dbReference type="EMBL" id="MBB5715090.1"/>
    </source>
</evidence>
<sequence>MKATTYAIAVLAMLPHPLNAQDAPKTMRVSHADLDLSTRAGVKLFDRRIAAAAKAVCPDTSGVLEFARLAIARRCAAQAEKGAKAQRDRIVSDYSGPELAYSSR</sequence>
<feature type="signal peptide" evidence="1">
    <location>
        <begin position="1"/>
        <end position="20"/>
    </location>
</feature>
<evidence type="ECO:0000256" key="1">
    <source>
        <dbReference type="SAM" id="SignalP"/>
    </source>
</evidence>
<dbReference type="AlphaFoldDB" id="A0A7W9BD72"/>
<dbReference type="EMBL" id="JACIJK010000005">
    <property type="protein sequence ID" value="MBB5715090.1"/>
    <property type="molecule type" value="Genomic_DNA"/>
</dbReference>
<dbReference type="Proteomes" id="UP000546200">
    <property type="component" value="Unassembled WGS sequence"/>
</dbReference>
<gene>
    <name evidence="2" type="ORF">FHS94_001931</name>
</gene>
<organism evidence="2 3">
    <name type="scientific">Sphingomonas aerophila</name>
    <dbReference type="NCBI Taxonomy" id="1344948"/>
    <lineage>
        <taxon>Bacteria</taxon>
        <taxon>Pseudomonadati</taxon>
        <taxon>Pseudomonadota</taxon>
        <taxon>Alphaproteobacteria</taxon>
        <taxon>Sphingomonadales</taxon>
        <taxon>Sphingomonadaceae</taxon>
        <taxon>Sphingomonas</taxon>
    </lineage>
</organism>
<keyword evidence="3" id="KW-1185">Reference proteome</keyword>
<dbReference type="RefSeq" id="WP_184057065.1">
    <property type="nucleotide sequence ID" value="NZ_JACIJK010000005.1"/>
</dbReference>
<dbReference type="InterPro" id="IPR030972">
    <property type="entry name" value="UrcA_uranyl"/>
</dbReference>
<reference evidence="2 3" key="1">
    <citation type="submission" date="2020-08" db="EMBL/GenBank/DDBJ databases">
        <title>Genomic Encyclopedia of Type Strains, Phase IV (KMG-IV): sequencing the most valuable type-strain genomes for metagenomic binning, comparative biology and taxonomic classification.</title>
        <authorList>
            <person name="Goeker M."/>
        </authorList>
    </citation>
    <scope>NUCLEOTIDE SEQUENCE [LARGE SCALE GENOMIC DNA]</scope>
    <source>
        <strain evidence="2 3">DSM 100044</strain>
    </source>
</reference>
<evidence type="ECO:0000313" key="3">
    <source>
        <dbReference type="Proteomes" id="UP000546200"/>
    </source>
</evidence>
<proteinExistence type="predicted"/>
<keyword evidence="1" id="KW-0732">Signal</keyword>
<name>A0A7W9BD72_9SPHN</name>